<dbReference type="Pfam" id="PF20105">
    <property type="entry name" value="DUF6495"/>
    <property type="match status" value="1"/>
</dbReference>
<dbReference type="EMBL" id="JBCDNA010000001">
    <property type="protein sequence ID" value="MEL4455090.1"/>
    <property type="molecule type" value="Genomic_DNA"/>
</dbReference>
<protein>
    <submittedName>
        <fullName evidence="1">DUF6495 family protein</fullName>
    </submittedName>
</protein>
<dbReference type="Proteomes" id="UP001474120">
    <property type="component" value="Unassembled WGS sequence"/>
</dbReference>
<comment type="caution">
    <text evidence="1">The sequence shown here is derived from an EMBL/GenBank/DDBJ whole genome shotgun (WGS) entry which is preliminary data.</text>
</comment>
<proteinExistence type="predicted"/>
<reference evidence="1 2" key="1">
    <citation type="submission" date="2024-04" db="EMBL/GenBank/DDBJ databases">
        <title>whole genome sequencing of Lutimonas vermicola strain IMCC1616.</title>
        <authorList>
            <person name="Bae S.S."/>
        </authorList>
    </citation>
    <scope>NUCLEOTIDE SEQUENCE [LARGE SCALE GENOMIC DNA]</scope>
    <source>
        <strain evidence="1 2">IMCC1616</strain>
    </source>
</reference>
<accession>A0ABU9KY24</accession>
<gene>
    <name evidence="1" type="ORF">AABB81_04235</name>
</gene>
<sequence>MKYTKLTKEQFEELNEEFAVFLAAQSIDVKEWTRIKKEKPELADKEMEVFSDFVWEKVIDKANYLEHFSKDALNLFKCGKENIQRIVVKVKKEGINLLESKDFEWLIDNSKDPRIEYLKGEKKYSQERNTEIFDLIQKGSVVSDGKLFEAIFKMLVA</sequence>
<name>A0ABU9KY24_9FLAO</name>
<dbReference type="RefSeq" id="WP_342158842.1">
    <property type="nucleotide sequence ID" value="NZ_JBCDNA010000001.1"/>
</dbReference>
<organism evidence="1 2">
    <name type="scientific">Lutimonas vermicola</name>
    <dbReference type="NCBI Taxonomy" id="414288"/>
    <lineage>
        <taxon>Bacteria</taxon>
        <taxon>Pseudomonadati</taxon>
        <taxon>Bacteroidota</taxon>
        <taxon>Flavobacteriia</taxon>
        <taxon>Flavobacteriales</taxon>
        <taxon>Flavobacteriaceae</taxon>
        <taxon>Lutimonas</taxon>
    </lineage>
</organism>
<dbReference type="InterPro" id="IPR045470">
    <property type="entry name" value="DUF6495"/>
</dbReference>
<evidence type="ECO:0000313" key="2">
    <source>
        <dbReference type="Proteomes" id="UP001474120"/>
    </source>
</evidence>
<evidence type="ECO:0000313" key="1">
    <source>
        <dbReference type="EMBL" id="MEL4455090.1"/>
    </source>
</evidence>
<keyword evidence="2" id="KW-1185">Reference proteome</keyword>